<dbReference type="EMBL" id="JACJPY010000042">
    <property type="protein sequence ID" value="MBD2151113.1"/>
    <property type="molecule type" value="Genomic_DNA"/>
</dbReference>
<name>A0A926Z6S1_9CYAN</name>
<organism evidence="2 3">
    <name type="scientific">Pseudanabaena cinerea FACHB-1277</name>
    <dbReference type="NCBI Taxonomy" id="2949581"/>
    <lineage>
        <taxon>Bacteria</taxon>
        <taxon>Bacillati</taxon>
        <taxon>Cyanobacteriota</taxon>
        <taxon>Cyanophyceae</taxon>
        <taxon>Pseudanabaenales</taxon>
        <taxon>Pseudanabaenaceae</taxon>
        <taxon>Pseudanabaena</taxon>
        <taxon>Pseudanabaena cinerea</taxon>
    </lineage>
</organism>
<feature type="transmembrane region" description="Helical" evidence="1">
    <location>
        <begin position="120"/>
        <end position="145"/>
    </location>
</feature>
<protein>
    <submittedName>
        <fullName evidence="2">DUF3611 family protein</fullName>
    </submittedName>
</protein>
<gene>
    <name evidence="2" type="ORF">H6F44_13430</name>
</gene>
<feature type="transmembrane region" description="Helical" evidence="1">
    <location>
        <begin position="37"/>
        <end position="60"/>
    </location>
</feature>
<dbReference type="PANTHER" id="PTHR34548">
    <property type="entry name" value="PROTEIN TIC 21, CHLOROPLASTIC"/>
    <property type="match status" value="1"/>
</dbReference>
<feature type="transmembrane region" description="Helical" evidence="1">
    <location>
        <begin position="80"/>
        <end position="99"/>
    </location>
</feature>
<evidence type="ECO:0000313" key="2">
    <source>
        <dbReference type="EMBL" id="MBD2151113.1"/>
    </source>
</evidence>
<evidence type="ECO:0000256" key="1">
    <source>
        <dbReference type="SAM" id="Phobius"/>
    </source>
</evidence>
<evidence type="ECO:0000313" key="3">
    <source>
        <dbReference type="Proteomes" id="UP000631421"/>
    </source>
</evidence>
<proteinExistence type="predicted"/>
<accession>A0A926Z6S1</accession>
<sequence>MPRELKNTNKDANGDNNLSGVSPNVLRVMVSFRRWGWTAFWTQVVLCVISSVVLVQLVFLKGNQTGLPTGADSNPATLPGLSFAWAGVAVLGASIFWNFRYTQMAEKLRYPDRPTKTQTILQIKIGLIINLIGMFVTLIGSAAIIGSLTLRSQQGVFAGSGNFNLTIQPLDFQIIQASFNIIFAHFVGLVSSLWLLNRATDKPRD</sequence>
<dbReference type="AlphaFoldDB" id="A0A926Z6S1"/>
<reference evidence="2" key="2">
    <citation type="submission" date="2020-08" db="EMBL/GenBank/DDBJ databases">
        <authorList>
            <person name="Chen M."/>
            <person name="Teng W."/>
            <person name="Zhao L."/>
            <person name="Hu C."/>
            <person name="Zhou Y."/>
            <person name="Han B."/>
            <person name="Song L."/>
            <person name="Shu W."/>
        </authorList>
    </citation>
    <scope>NUCLEOTIDE SEQUENCE</scope>
    <source>
        <strain evidence="2">FACHB-1277</strain>
    </source>
</reference>
<keyword evidence="1" id="KW-1133">Transmembrane helix</keyword>
<dbReference type="InterPro" id="IPR022051">
    <property type="entry name" value="DUF3611"/>
</dbReference>
<dbReference type="Pfam" id="PF12263">
    <property type="entry name" value="DUF3611"/>
    <property type="match status" value="1"/>
</dbReference>
<dbReference type="PANTHER" id="PTHR34548:SF2">
    <property type="entry name" value="PROTEIN TIC 21, CHLOROPLASTIC"/>
    <property type="match status" value="1"/>
</dbReference>
<keyword evidence="1" id="KW-0472">Membrane</keyword>
<keyword evidence="1" id="KW-0812">Transmembrane</keyword>
<keyword evidence="3" id="KW-1185">Reference proteome</keyword>
<comment type="caution">
    <text evidence="2">The sequence shown here is derived from an EMBL/GenBank/DDBJ whole genome shotgun (WGS) entry which is preliminary data.</text>
</comment>
<dbReference type="RefSeq" id="WP_190351508.1">
    <property type="nucleotide sequence ID" value="NZ_JACJPY010000042.1"/>
</dbReference>
<feature type="transmembrane region" description="Helical" evidence="1">
    <location>
        <begin position="174"/>
        <end position="196"/>
    </location>
</feature>
<reference evidence="2" key="1">
    <citation type="journal article" date="2015" name="ISME J.">
        <title>Draft Genome Sequence of Streptomyces incarnatus NRRL8089, which Produces the Nucleoside Antibiotic Sinefungin.</title>
        <authorList>
            <person name="Oshima K."/>
            <person name="Hattori M."/>
            <person name="Shimizu H."/>
            <person name="Fukuda K."/>
            <person name="Nemoto M."/>
            <person name="Inagaki K."/>
            <person name="Tamura T."/>
        </authorList>
    </citation>
    <scope>NUCLEOTIDE SEQUENCE</scope>
    <source>
        <strain evidence="2">FACHB-1277</strain>
    </source>
</reference>
<dbReference type="Proteomes" id="UP000631421">
    <property type="component" value="Unassembled WGS sequence"/>
</dbReference>